<sequence length="1463" mass="168003">MGTQISSVFPNGEIQDSETQLQFLRSIDSQNPKNAQPVSNELLDFNKQANNFVLFTCGGKDYVHYYQCQSIFVASFTYPSCPIPERFYHYHSFKGMNFITIHCNQNCYQVMNHFMDHVVSSITRNEFLSKVISEINSQSVKDLQDKNIKAAFNDAPQIRRASPSKTKKDDTTAPPTPSIKSIKRNLRYNREIEDNNSVEMLTKKSKKVSIQMPTLDSPHFTNTSMFSKDNEAITYDSVNISTSFTTDKHASDFDDVIAEEEPNNIKNKPKGRNQNNKNNLLLESDDEDINKNEMLSENSEEENECDNEDNDKKNVQRQNQIRAKNKILTHNNETGSVQSKLDNQTLSFANGSETAKSANSRKKNTLKMKKGTKRPKKINKGKKKNKKTGANNSKTTKKQSDNNEEDPNLQRPQFSSITKDAIINSNISAQNNIKTTTNNNNNNINNNIIIDNTQSINNINSNINAKYNSNRLNSNDNSKNPNNNFIYNNAKSANNNSNINNFTGNINKFNSKNSNNTAYQSNNSNNNNNKYNSTNQNTFTLNNDKTDEYDQNQQTSINNENDDSNQNNIQFNNNKKKQTPTIIIQGQGKGIPLEMRHRQHIDKNANTTEEEENDEKIVKINLKYTNTTDSNNFSSKRSGNGIKSPNNTNGNNNEVKNSKAKQIIFDEIDYEEEEEINTNDSKDGNMQQIEDDDTPHIPVPRQIQNQNQSQNPKFQISDAIRHSKVPTNNSLIEKGDKNHNLQFSLSKPLEISKPEDKPTSISFSNQNPYLPTSQNKAGRMQVSHLIEISKFDKSKPKVKIDQIIAFSFPETETNSKIKKADKEKMPIQQRQIPNDNFNVSPDESDSDNGQFANLDERKNQSQKEPIIAVLTGQIQPQIKQKRRRHHHHKKVKLIEKESNNYDDQSEEDPRKKHHRRRHHHHHRNNSDNSDDDYNEYGSDDNNNRRSNPHRRHHHHHGQQKRIKKEYDNYDDYDDYANDHRLKRSKDGRRRNPSRSSPAFEKIDFTDKSTQLTPTKTVATSTSFFDKDTKQSQTNDSILNRKRESTPNYDFINKRETKSTNTNFSESDIAREQALNQENNEYDDEMKRNSMTNRISQTDTNRRPPLERVNNDESTKKIHFRKENQPKNKITKNYKNNEIEYEDYNDNDNDYDNLNAPNNNNNNKKNTTTIESSGFSAAMNTISGIDNEKMNPNQNKITSRFIKNPNHVSNSTISRIDDSIDTSTIQKPQNQKPQIFPLPENEDENEFEEEEEENQIENELDDQLSDVGNEEEEDFNENEEEQEEESVLIGTINSDDEYILKNKSSRSQSSSSRGSQIKQIENIEKIPSKSSEVSQFDLFSDNKGDTPNKQICLKKVDLQNSPASEKYNDFSNVSNGTTSSDIGDLDRMAKDNIINESSSSSSKHKDRANRSDSFSSEIKKEKSDFTSNPYEAFSTDSGQNYPSYKEISEKIQQASLISRDSLNS</sequence>
<feature type="compositionally biased region" description="Basic residues" evidence="1">
    <location>
        <begin position="879"/>
        <end position="891"/>
    </location>
</feature>
<feature type="compositionally biased region" description="Acidic residues" evidence="1">
    <location>
        <begin position="1138"/>
        <end position="1150"/>
    </location>
</feature>
<feature type="compositionally biased region" description="Polar residues" evidence="1">
    <location>
        <begin position="627"/>
        <end position="645"/>
    </location>
</feature>
<evidence type="ECO:0000313" key="2">
    <source>
        <dbReference type="EMBL" id="KAK8837675.1"/>
    </source>
</evidence>
<feature type="compositionally biased region" description="Polar residues" evidence="1">
    <location>
        <begin position="1424"/>
        <end position="1441"/>
    </location>
</feature>
<feature type="compositionally biased region" description="Low complexity" evidence="1">
    <location>
        <begin position="1304"/>
        <end position="1315"/>
    </location>
</feature>
<feature type="compositionally biased region" description="Polar residues" evidence="1">
    <location>
        <begin position="1088"/>
        <end position="1098"/>
    </location>
</feature>
<feature type="compositionally biased region" description="Low complexity" evidence="1">
    <location>
        <begin position="556"/>
        <end position="573"/>
    </location>
</feature>
<feature type="compositionally biased region" description="Acidic residues" evidence="1">
    <location>
        <begin position="1239"/>
        <end position="1285"/>
    </location>
</feature>
<feature type="region of interest" description="Disordered" evidence="1">
    <location>
        <begin position="261"/>
        <end position="417"/>
    </location>
</feature>
<feature type="compositionally biased region" description="Low complexity" evidence="1">
    <location>
        <begin position="504"/>
        <end position="537"/>
    </location>
</feature>
<feature type="compositionally biased region" description="Acidic residues" evidence="1">
    <location>
        <begin position="298"/>
        <end position="309"/>
    </location>
</feature>
<feature type="region of interest" description="Disordered" evidence="1">
    <location>
        <begin position="154"/>
        <end position="179"/>
    </location>
</feature>
<feature type="region of interest" description="Disordered" evidence="1">
    <location>
        <begin position="673"/>
        <end position="697"/>
    </location>
</feature>
<proteinExistence type="predicted"/>
<name>A0ABR2GUQ8_9EUKA</name>
<feature type="region of interest" description="Disordered" evidence="1">
    <location>
        <begin position="627"/>
        <end position="660"/>
    </location>
</feature>
<evidence type="ECO:0000256" key="1">
    <source>
        <dbReference type="SAM" id="MobiDB-lite"/>
    </source>
</evidence>
<evidence type="ECO:0000313" key="3">
    <source>
        <dbReference type="Proteomes" id="UP001470230"/>
    </source>
</evidence>
<feature type="region of interest" description="Disordered" evidence="1">
    <location>
        <begin position="504"/>
        <end position="577"/>
    </location>
</feature>
<organism evidence="2 3">
    <name type="scientific">Tritrichomonas musculus</name>
    <dbReference type="NCBI Taxonomy" id="1915356"/>
    <lineage>
        <taxon>Eukaryota</taxon>
        <taxon>Metamonada</taxon>
        <taxon>Parabasalia</taxon>
        <taxon>Tritrichomonadida</taxon>
        <taxon>Tritrichomonadidae</taxon>
        <taxon>Tritrichomonas</taxon>
    </lineage>
</organism>
<feature type="compositionally biased region" description="Basic and acidic residues" evidence="1">
    <location>
        <begin position="1099"/>
        <end position="1125"/>
    </location>
</feature>
<feature type="compositionally biased region" description="Basic and acidic residues" evidence="1">
    <location>
        <begin position="813"/>
        <end position="825"/>
    </location>
</feature>
<feature type="region of interest" description="Disordered" evidence="1">
    <location>
        <begin position="1198"/>
        <end position="1445"/>
    </location>
</feature>
<feature type="compositionally biased region" description="Acidic residues" evidence="1">
    <location>
        <begin position="928"/>
        <end position="938"/>
    </location>
</feature>
<reference evidence="2 3" key="1">
    <citation type="submission" date="2024-04" db="EMBL/GenBank/DDBJ databases">
        <title>Tritrichomonas musculus Genome.</title>
        <authorList>
            <person name="Alves-Ferreira E."/>
            <person name="Grigg M."/>
            <person name="Lorenzi H."/>
            <person name="Galac M."/>
        </authorList>
    </citation>
    <scope>NUCLEOTIDE SEQUENCE [LARGE SCALE GENOMIC DNA]</scope>
    <source>
        <strain evidence="2 3">EAF2021</strain>
    </source>
</reference>
<feature type="region of interest" description="Disordered" evidence="1">
    <location>
        <begin position="470"/>
        <end position="491"/>
    </location>
</feature>
<accession>A0ABR2GUQ8</accession>
<feature type="compositionally biased region" description="Basic residues" evidence="1">
    <location>
        <begin position="911"/>
        <end position="923"/>
    </location>
</feature>
<feature type="compositionally biased region" description="Polar residues" evidence="1">
    <location>
        <begin position="316"/>
        <end position="358"/>
    </location>
</feature>
<feature type="compositionally biased region" description="Basic residues" evidence="1">
    <location>
        <begin position="980"/>
        <end position="992"/>
    </location>
</feature>
<feature type="region of interest" description="Disordered" evidence="1">
    <location>
        <begin position="813"/>
        <end position="1007"/>
    </location>
</feature>
<feature type="region of interest" description="Disordered" evidence="1">
    <location>
        <begin position="751"/>
        <end position="776"/>
    </location>
</feature>
<gene>
    <name evidence="2" type="ORF">M9Y10_036210</name>
</gene>
<feature type="compositionally biased region" description="Polar residues" evidence="1">
    <location>
        <begin position="828"/>
        <end position="851"/>
    </location>
</feature>
<keyword evidence="3" id="KW-1185">Reference proteome</keyword>
<feature type="compositionally biased region" description="Polar residues" evidence="1">
    <location>
        <begin position="759"/>
        <end position="776"/>
    </location>
</feature>
<feature type="compositionally biased region" description="Polar residues" evidence="1">
    <location>
        <begin position="1357"/>
        <end position="1380"/>
    </location>
</feature>
<comment type="caution">
    <text evidence="2">The sequence shown here is derived from an EMBL/GenBank/DDBJ whole genome shotgun (WGS) entry which is preliminary data.</text>
</comment>
<protein>
    <submittedName>
        <fullName evidence="2">Uncharacterized protein</fullName>
    </submittedName>
</protein>
<feature type="compositionally biased region" description="Polar residues" evidence="1">
    <location>
        <begin position="272"/>
        <end position="281"/>
    </location>
</feature>
<feature type="compositionally biased region" description="Low complexity" evidence="1">
    <location>
        <begin position="1151"/>
        <end position="1168"/>
    </location>
</feature>
<feature type="region of interest" description="Disordered" evidence="1">
    <location>
        <begin position="1077"/>
        <end position="1168"/>
    </location>
</feature>
<feature type="compositionally biased region" description="Polar residues" evidence="1">
    <location>
        <begin position="1220"/>
        <end position="1232"/>
    </location>
</feature>
<feature type="compositionally biased region" description="Low complexity" evidence="1">
    <location>
        <begin position="646"/>
        <end position="655"/>
    </location>
</feature>
<feature type="compositionally biased region" description="Basic residues" evidence="1">
    <location>
        <begin position="359"/>
        <end position="387"/>
    </location>
</feature>
<feature type="region of interest" description="Disordered" evidence="1">
    <location>
        <begin position="1027"/>
        <end position="1051"/>
    </location>
</feature>
<dbReference type="EMBL" id="JAPFFF010000058">
    <property type="protein sequence ID" value="KAK8837675.1"/>
    <property type="molecule type" value="Genomic_DNA"/>
</dbReference>
<feature type="compositionally biased region" description="Basic residues" evidence="1">
    <location>
        <begin position="946"/>
        <end position="963"/>
    </location>
</feature>
<dbReference type="Proteomes" id="UP001470230">
    <property type="component" value="Unassembled WGS sequence"/>
</dbReference>